<feature type="region of interest" description="Disordered" evidence="1">
    <location>
        <begin position="173"/>
        <end position="228"/>
    </location>
</feature>
<organism evidence="2 3">
    <name type="scientific">Microbotryum intermedium</name>
    <dbReference type="NCBI Taxonomy" id="269621"/>
    <lineage>
        <taxon>Eukaryota</taxon>
        <taxon>Fungi</taxon>
        <taxon>Dikarya</taxon>
        <taxon>Basidiomycota</taxon>
        <taxon>Pucciniomycotina</taxon>
        <taxon>Microbotryomycetes</taxon>
        <taxon>Microbotryales</taxon>
        <taxon>Microbotryaceae</taxon>
        <taxon>Microbotryum</taxon>
    </lineage>
</organism>
<keyword evidence="3" id="KW-1185">Reference proteome</keyword>
<dbReference type="Proteomes" id="UP000198372">
    <property type="component" value="Unassembled WGS sequence"/>
</dbReference>
<feature type="region of interest" description="Disordered" evidence="1">
    <location>
        <begin position="259"/>
        <end position="396"/>
    </location>
</feature>
<feature type="compositionally biased region" description="Low complexity" evidence="1">
    <location>
        <begin position="25"/>
        <end position="61"/>
    </location>
</feature>
<evidence type="ECO:0000313" key="3">
    <source>
        <dbReference type="Proteomes" id="UP000198372"/>
    </source>
</evidence>
<sequence>MGSSRVEYSHDDDGTPARSQSHVGAVRTTTTASRRQRATAGHTSASTSTSAAAAALTVAPSPITTRSGRALGSVGGKSGPGYSPYAYPARKNTAAAPAPHPHDDHDDDGDFDSSFDSPTQLRRHQHRSSSSSTVVAPPQAQPQRRGGLFSGIKSIPGRALGYIFHRSNSTSILSSSASLQGVRRAVEKEQRSSQSPKNTIASRTRSGAQAQRSIASGTAAGARGMSRSKTTANLNQLSRPLPSSSSLSALSTLAAAASTPPVASSSTHTSNGLPRSSHSTLTMPPSNLNGGTPSFLASTSYSRQGSPAPSSNAGAGYSRRSPSPTRNQLAGTMSAFNFNSHPTHTDAASEMRAGSRAGSSSAAKPPTSNPFGLQSQSPFVAKRRAPSTARSASVSSIAGVSTNGAGVSAAGHSLFPYASPKPRGASPSALSTSRSVSSSLNHKKPYVALNALNSPRARVGSPLNPHFPTASVGGSASVFGGTSVDAGFERARKKQMVWDPEKGLVSREAMEREREAAQAPPPKNEAERILEVLEGMGRTPLGDAQRATFKVSTAAVPQSRSLVIPS</sequence>
<feature type="compositionally biased region" description="Basic and acidic residues" evidence="1">
    <location>
        <begin position="502"/>
        <end position="516"/>
    </location>
</feature>
<dbReference type="AlphaFoldDB" id="A0A238F2B3"/>
<reference evidence="3" key="1">
    <citation type="submission" date="2016-09" db="EMBL/GenBank/DDBJ databases">
        <authorList>
            <person name="Jeantristanb JTB J.-T."/>
            <person name="Ricardo R."/>
        </authorList>
    </citation>
    <scope>NUCLEOTIDE SEQUENCE [LARGE SCALE GENOMIC DNA]</scope>
</reference>
<accession>A0A238F2B3</accession>
<feature type="compositionally biased region" description="Low complexity" evidence="1">
    <location>
        <begin position="426"/>
        <end position="439"/>
    </location>
</feature>
<gene>
    <name evidence="2" type="ORF">BQ2448_5823</name>
</gene>
<protein>
    <submittedName>
        <fullName evidence="2">BQ2448_5823 protein</fullName>
    </submittedName>
</protein>
<proteinExistence type="predicted"/>
<dbReference type="OrthoDB" id="185618at2759"/>
<feature type="compositionally biased region" description="Polar residues" evidence="1">
    <location>
        <begin position="320"/>
        <end position="342"/>
    </location>
</feature>
<feature type="region of interest" description="Disordered" evidence="1">
    <location>
        <begin position="502"/>
        <end position="526"/>
    </location>
</feature>
<dbReference type="STRING" id="269621.A0A238F2B3"/>
<feature type="region of interest" description="Disordered" evidence="1">
    <location>
        <begin position="420"/>
        <end position="440"/>
    </location>
</feature>
<feature type="compositionally biased region" description="Polar residues" evidence="1">
    <location>
        <begin position="271"/>
        <end position="313"/>
    </location>
</feature>
<feature type="compositionally biased region" description="Polar residues" evidence="1">
    <location>
        <begin position="192"/>
        <end position="216"/>
    </location>
</feature>
<name>A0A238F2B3_9BASI</name>
<evidence type="ECO:0000256" key="1">
    <source>
        <dbReference type="SAM" id="MobiDB-lite"/>
    </source>
</evidence>
<feature type="compositionally biased region" description="Low complexity" evidence="1">
    <location>
        <begin position="350"/>
        <end position="363"/>
    </location>
</feature>
<feature type="region of interest" description="Disordered" evidence="1">
    <location>
        <begin position="1"/>
        <end position="152"/>
    </location>
</feature>
<feature type="compositionally biased region" description="Polar residues" evidence="1">
    <location>
        <begin position="369"/>
        <end position="378"/>
    </location>
</feature>
<feature type="compositionally biased region" description="Low complexity" evidence="1">
    <location>
        <begin position="259"/>
        <end position="270"/>
    </location>
</feature>
<dbReference type="EMBL" id="FMSP01000001">
    <property type="protein sequence ID" value="SCV67177.1"/>
    <property type="molecule type" value="Genomic_DNA"/>
</dbReference>
<evidence type="ECO:0000313" key="2">
    <source>
        <dbReference type="EMBL" id="SCV67177.1"/>
    </source>
</evidence>